<evidence type="ECO:0000256" key="1">
    <source>
        <dbReference type="ARBA" id="ARBA00013134"/>
    </source>
</evidence>
<organism evidence="7 8">
    <name type="scientific">Pycnoporus cinnabarinus</name>
    <name type="common">Cinnabar-red polypore</name>
    <name type="synonym">Trametes cinnabarina</name>
    <dbReference type="NCBI Taxonomy" id="5643"/>
    <lineage>
        <taxon>Eukaryota</taxon>
        <taxon>Fungi</taxon>
        <taxon>Dikarya</taxon>
        <taxon>Basidiomycota</taxon>
        <taxon>Agaricomycotina</taxon>
        <taxon>Agaricomycetes</taxon>
        <taxon>Polyporales</taxon>
        <taxon>Polyporaceae</taxon>
        <taxon>Trametes</taxon>
    </lineage>
</organism>
<dbReference type="PANTHER" id="PTHR48094">
    <property type="entry name" value="PROTEIN/NUCLEIC ACID DEGLYCASE DJ-1-RELATED"/>
    <property type="match status" value="1"/>
</dbReference>
<feature type="domain" description="DJ-1/PfpI" evidence="6">
    <location>
        <begin position="39"/>
        <end position="211"/>
    </location>
</feature>
<dbReference type="GO" id="GO:0005737">
    <property type="term" value="C:cytoplasm"/>
    <property type="evidence" value="ECO:0007669"/>
    <property type="project" value="TreeGrafter"/>
</dbReference>
<protein>
    <recommendedName>
        <fullName evidence="1">D-lactate dehydratase</fullName>
        <ecNumber evidence="1">4.2.1.130</ecNumber>
    </recommendedName>
</protein>
<evidence type="ECO:0000256" key="5">
    <source>
        <dbReference type="ARBA" id="ARBA00048082"/>
    </source>
</evidence>
<evidence type="ECO:0000256" key="3">
    <source>
        <dbReference type="ARBA" id="ARBA00023239"/>
    </source>
</evidence>
<keyword evidence="8" id="KW-1185">Reference proteome</keyword>
<dbReference type="InterPro" id="IPR002818">
    <property type="entry name" value="DJ-1/PfpI"/>
</dbReference>
<dbReference type="GO" id="GO:0019172">
    <property type="term" value="F:glyoxalase III activity"/>
    <property type="evidence" value="ECO:0007669"/>
    <property type="project" value="UniProtKB-EC"/>
</dbReference>
<comment type="catalytic activity">
    <reaction evidence="5">
        <text>methylglyoxal + H2O = (R)-lactate + H(+)</text>
        <dbReference type="Rhea" id="RHEA:27754"/>
        <dbReference type="ChEBI" id="CHEBI:15377"/>
        <dbReference type="ChEBI" id="CHEBI:15378"/>
        <dbReference type="ChEBI" id="CHEBI:16004"/>
        <dbReference type="ChEBI" id="CHEBI:17158"/>
        <dbReference type="EC" id="4.2.1.130"/>
    </reaction>
</comment>
<keyword evidence="2" id="KW-0346">Stress response</keyword>
<accession>A0A060SAL2</accession>
<dbReference type="InterPro" id="IPR029062">
    <property type="entry name" value="Class_I_gatase-like"/>
</dbReference>
<dbReference type="EMBL" id="CCBP010000100">
    <property type="protein sequence ID" value="CDO71380.1"/>
    <property type="molecule type" value="Genomic_DNA"/>
</dbReference>
<dbReference type="CDD" id="cd03141">
    <property type="entry name" value="GATase1_Hsp31_like"/>
    <property type="match status" value="1"/>
</dbReference>
<comment type="caution">
    <text evidence="7">The sequence shown here is derived from an EMBL/GenBank/DDBJ whole genome shotgun (WGS) entry which is preliminary data.</text>
</comment>
<dbReference type="Pfam" id="PF01965">
    <property type="entry name" value="DJ-1_PfpI"/>
    <property type="match status" value="1"/>
</dbReference>
<proteinExistence type="inferred from homology"/>
<dbReference type="GO" id="GO:0019243">
    <property type="term" value="P:methylglyoxal catabolic process to D-lactate via S-lactoyl-glutathione"/>
    <property type="evidence" value="ECO:0007669"/>
    <property type="project" value="TreeGrafter"/>
</dbReference>
<evidence type="ECO:0000313" key="7">
    <source>
        <dbReference type="EMBL" id="CDO71380.1"/>
    </source>
</evidence>
<evidence type="ECO:0000256" key="2">
    <source>
        <dbReference type="ARBA" id="ARBA00023016"/>
    </source>
</evidence>
<dbReference type="OMA" id="GEKTGFW"/>
<keyword evidence="3" id="KW-0456">Lyase</keyword>
<reference evidence="7" key="1">
    <citation type="submission" date="2014-01" db="EMBL/GenBank/DDBJ databases">
        <title>The genome of the white-rot fungus Pycnoporus cinnabarinus: a basidiomycete model with a versatile arsenal for lignocellulosic biomass breakdown.</title>
        <authorList>
            <person name="Levasseur A."/>
            <person name="Lomascolo A."/>
            <person name="Ruiz-Duenas F.J."/>
            <person name="Uzan E."/>
            <person name="Piumi F."/>
            <person name="Kues U."/>
            <person name="Ram A.F.J."/>
            <person name="Murat C."/>
            <person name="Haon M."/>
            <person name="Benoit I."/>
            <person name="Arfi Y."/>
            <person name="Chevret D."/>
            <person name="Drula E."/>
            <person name="Kwon M.J."/>
            <person name="Gouret P."/>
            <person name="Lesage-Meessen L."/>
            <person name="Lombard V."/>
            <person name="Mariette J."/>
            <person name="Noirot C."/>
            <person name="Park J."/>
            <person name="Patyshakuliyeva A."/>
            <person name="Wieneger R.A.B."/>
            <person name="Wosten H.A.B."/>
            <person name="Martin F."/>
            <person name="Coutinho P.M."/>
            <person name="de Vries R."/>
            <person name="Martinez A.T."/>
            <person name="Klopp C."/>
            <person name="Pontarotti P."/>
            <person name="Henrissat B."/>
            <person name="Record E."/>
        </authorList>
    </citation>
    <scope>NUCLEOTIDE SEQUENCE [LARGE SCALE GENOMIC DNA]</scope>
    <source>
        <strain evidence="7">BRFM137</strain>
    </source>
</reference>
<dbReference type="EC" id="4.2.1.130" evidence="1"/>
<evidence type="ECO:0000313" key="8">
    <source>
        <dbReference type="Proteomes" id="UP000029665"/>
    </source>
</evidence>
<dbReference type="Proteomes" id="UP000029665">
    <property type="component" value="Unassembled WGS sequence"/>
</dbReference>
<dbReference type="OrthoDB" id="543156at2759"/>
<comment type="similarity">
    <text evidence="4">Belongs to the peptidase C56 family. HSP31-like subfamily.</text>
</comment>
<dbReference type="Gene3D" id="3.40.50.880">
    <property type="match status" value="1"/>
</dbReference>
<dbReference type="SUPFAM" id="SSF52317">
    <property type="entry name" value="Class I glutamine amidotransferase-like"/>
    <property type="match status" value="1"/>
</dbReference>
<dbReference type="InterPro" id="IPR050325">
    <property type="entry name" value="Prot/Nucl_acid_deglycase"/>
</dbReference>
<sequence>MTKRILFVFTSVDKTLKGNSTGWYLPEASHPYYVLAPKYEIDFAAPKGPNPPVDPSSVENFKDDVKFLEDPTVKDKLAHAKKLSDVKASDYDAIFYVGGHGPVIDLATDPENIALATAFFRAGKITAAVCHGPAALVGVTDANGDSIFKDRNATGFSNLEEAQVGKERDIPFLLETRIKELGGRYEKAKEPWQAHVVKDGNLITGQNPASAKGVGEAIDHDLSKA</sequence>
<name>A0A060SAL2_PYCCI</name>
<dbReference type="HOGENOM" id="CLU_070319_2_0_1"/>
<evidence type="ECO:0000259" key="6">
    <source>
        <dbReference type="Pfam" id="PF01965"/>
    </source>
</evidence>
<dbReference type="STRING" id="5643.A0A060SAL2"/>
<gene>
    <name evidence="7" type="ORF">BN946_scf184908.g138</name>
</gene>
<dbReference type="AlphaFoldDB" id="A0A060SAL2"/>
<evidence type="ECO:0000256" key="4">
    <source>
        <dbReference type="ARBA" id="ARBA00038493"/>
    </source>
</evidence>
<dbReference type="PANTHER" id="PTHR48094:SF11">
    <property type="entry name" value="GLUTATHIONE-INDEPENDENT GLYOXALASE HSP31-RELATED"/>
    <property type="match status" value="1"/>
</dbReference>